<evidence type="ECO:0000256" key="3">
    <source>
        <dbReference type="ARBA" id="ARBA00023004"/>
    </source>
</evidence>
<name>A0A811SM68_9POAL</name>
<keyword evidence="3" id="KW-0408">Iron</keyword>
<proteinExistence type="predicted"/>
<evidence type="ECO:0000256" key="2">
    <source>
        <dbReference type="ARBA" id="ARBA00023002"/>
    </source>
</evidence>
<evidence type="ECO:0000313" key="5">
    <source>
        <dbReference type="EMBL" id="CAD6342335.1"/>
    </source>
</evidence>
<protein>
    <recommendedName>
        <fullName evidence="7">Isopenicillin N synthase-like Fe(2+) 2OG dioxygenase domain-containing protein</fullName>
    </recommendedName>
</protein>
<dbReference type="PANTHER" id="PTHR10209:SF794">
    <property type="entry name" value="FE2OG DIOXYGENASE DOMAIN-CONTAINING PROTEIN"/>
    <property type="match status" value="1"/>
</dbReference>
<dbReference type="GO" id="GO:0016491">
    <property type="term" value="F:oxidoreductase activity"/>
    <property type="evidence" value="ECO:0007669"/>
    <property type="project" value="UniProtKB-KW"/>
</dbReference>
<dbReference type="PANTHER" id="PTHR10209">
    <property type="entry name" value="OXIDOREDUCTASE, 2OG-FE II OXYGENASE FAMILY PROTEIN"/>
    <property type="match status" value="1"/>
</dbReference>
<keyword evidence="6" id="KW-1185">Reference proteome</keyword>
<comment type="caution">
    <text evidence="5">The sequence shown here is derived from an EMBL/GenBank/DDBJ whole genome shotgun (WGS) entry which is preliminary data.</text>
</comment>
<dbReference type="EMBL" id="CAJGYO010000461">
    <property type="protein sequence ID" value="CAD6342335.1"/>
    <property type="molecule type" value="Genomic_DNA"/>
</dbReference>
<sequence length="124" mass="13514">MEEKMALGKNSRYRATPGPTPRRSTTLRVTRTLPSWKKTMQSYHANALTTGKRILSLIALSLDLDAEFFHKNGAFEPPSAFIRLLHYAGDVNGPDNKDIVGAAAHSDYGMLTLLATDGTPGLQA</sequence>
<evidence type="ECO:0000256" key="1">
    <source>
        <dbReference type="ARBA" id="ARBA00022723"/>
    </source>
</evidence>
<dbReference type="GO" id="GO:0046872">
    <property type="term" value="F:metal ion binding"/>
    <property type="evidence" value="ECO:0007669"/>
    <property type="project" value="UniProtKB-KW"/>
</dbReference>
<evidence type="ECO:0000313" key="6">
    <source>
        <dbReference type="Proteomes" id="UP000604825"/>
    </source>
</evidence>
<feature type="region of interest" description="Disordered" evidence="4">
    <location>
        <begin position="1"/>
        <end position="26"/>
    </location>
</feature>
<accession>A0A811SM68</accession>
<keyword evidence="1" id="KW-0479">Metal-binding</keyword>
<dbReference type="Proteomes" id="UP000604825">
    <property type="component" value="Unassembled WGS sequence"/>
</dbReference>
<evidence type="ECO:0008006" key="7">
    <source>
        <dbReference type="Google" id="ProtNLM"/>
    </source>
</evidence>
<organism evidence="5 6">
    <name type="scientific">Miscanthus lutarioriparius</name>
    <dbReference type="NCBI Taxonomy" id="422564"/>
    <lineage>
        <taxon>Eukaryota</taxon>
        <taxon>Viridiplantae</taxon>
        <taxon>Streptophyta</taxon>
        <taxon>Embryophyta</taxon>
        <taxon>Tracheophyta</taxon>
        <taxon>Spermatophyta</taxon>
        <taxon>Magnoliopsida</taxon>
        <taxon>Liliopsida</taxon>
        <taxon>Poales</taxon>
        <taxon>Poaceae</taxon>
        <taxon>PACMAD clade</taxon>
        <taxon>Panicoideae</taxon>
        <taxon>Andropogonodae</taxon>
        <taxon>Andropogoneae</taxon>
        <taxon>Saccharinae</taxon>
        <taxon>Miscanthus</taxon>
    </lineage>
</organism>
<dbReference type="SUPFAM" id="SSF51197">
    <property type="entry name" value="Clavaminate synthase-like"/>
    <property type="match status" value="1"/>
</dbReference>
<reference evidence="5" key="1">
    <citation type="submission" date="2020-10" db="EMBL/GenBank/DDBJ databases">
        <authorList>
            <person name="Han B."/>
            <person name="Lu T."/>
            <person name="Zhao Q."/>
            <person name="Huang X."/>
            <person name="Zhao Y."/>
        </authorList>
    </citation>
    <scope>NUCLEOTIDE SEQUENCE</scope>
</reference>
<keyword evidence="2" id="KW-0560">Oxidoreductase</keyword>
<dbReference type="AlphaFoldDB" id="A0A811SM68"/>
<gene>
    <name evidence="5" type="ORF">NCGR_LOCUS66433</name>
</gene>
<dbReference type="Gene3D" id="2.60.120.330">
    <property type="entry name" value="B-lactam Antibiotic, Isopenicillin N Synthase, Chain"/>
    <property type="match status" value="1"/>
</dbReference>
<evidence type="ECO:0000256" key="4">
    <source>
        <dbReference type="SAM" id="MobiDB-lite"/>
    </source>
</evidence>
<dbReference type="InterPro" id="IPR027443">
    <property type="entry name" value="IPNS-like_sf"/>
</dbReference>
<dbReference type="OrthoDB" id="288590at2759"/>